<proteinExistence type="predicted"/>
<dbReference type="HOGENOM" id="CLU_3312945_0_0_10"/>
<sequence length="39" mass="4802">MPKNNIYLYIFDKQKYNPLNYYLSIGCVNNNIFHNFVER</sequence>
<reference evidence="1 2" key="1">
    <citation type="journal article" date="2015" name="Genome Announc.">
        <title>Complete Genome Sequence of the Novel Leech Symbiont Mucinivorans hirudinis M3T.</title>
        <authorList>
            <person name="Nelson M.C."/>
            <person name="Bomar L."/>
            <person name="Graf J."/>
        </authorList>
    </citation>
    <scope>NUCLEOTIDE SEQUENCE [LARGE SCALE GENOMIC DNA]</scope>
    <source>
        <strain evidence="2">M3</strain>
    </source>
</reference>
<gene>
    <name evidence="1" type="ORF">BN938_3003</name>
</gene>
<organism evidence="1 2">
    <name type="scientific">Mucinivorans hirudinis</name>
    <dbReference type="NCBI Taxonomy" id="1433126"/>
    <lineage>
        <taxon>Bacteria</taxon>
        <taxon>Pseudomonadati</taxon>
        <taxon>Bacteroidota</taxon>
        <taxon>Bacteroidia</taxon>
        <taxon>Bacteroidales</taxon>
        <taxon>Rikenellaceae</taxon>
        <taxon>Mucinivorans</taxon>
    </lineage>
</organism>
<dbReference type="STRING" id="1433126.BN938_3003"/>
<protein>
    <submittedName>
        <fullName evidence="1">Uncharacterized protein</fullName>
    </submittedName>
</protein>
<evidence type="ECO:0000313" key="1">
    <source>
        <dbReference type="EMBL" id="CDN33065.1"/>
    </source>
</evidence>
<accession>A0A060RBR8</accession>
<name>A0A060RBR8_9BACT</name>
<dbReference type="KEGG" id="rbc:BN938_3003"/>
<evidence type="ECO:0000313" key="2">
    <source>
        <dbReference type="Proteomes" id="UP000027616"/>
    </source>
</evidence>
<keyword evidence="2" id="KW-1185">Reference proteome</keyword>
<dbReference type="Proteomes" id="UP000027616">
    <property type="component" value="Chromosome I"/>
</dbReference>
<dbReference type="EMBL" id="HG934468">
    <property type="protein sequence ID" value="CDN33065.1"/>
    <property type="molecule type" value="Genomic_DNA"/>
</dbReference>
<dbReference type="AlphaFoldDB" id="A0A060RBR8"/>
<dbReference type="PROSITE" id="PS51257">
    <property type="entry name" value="PROKAR_LIPOPROTEIN"/>
    <property type="match status" value="1"/>
</dbReference>